<name>A0A0F9GN41_9ZZZZ</name>
<evidence type="ECO:0000313" key="1">
    <source>
        <dbReference type="EMBL" id="KKM00255.1"/>
    </source>
</evidence>
<comment type="caution">
    <text evidence="1">The sequence shown here is derived from an EMBL/GenBank/DDBJ whole genome shotgun (WGS) entry which is preliminary data.</text>
</comment>
<accession>A0A0F9GN41</accession>
<proteinExistence type="predicted"/>
<gene>
    <name evidence="1" type="ORF">LCGC14_1806280</name>
</gene>
<dbReference type="EMBL" id="LAZR01017476">
    <property type="protein sequence ID" value="KKM00255.1"/>
    <property type="molecule type" value="Genomic_DNA"/>
</dbReference>
<sequence length="80" mass="9264">MPNKKVVFLHNEGHGGAGFRKGTDLVLTAFQQLYNTHKDMVLFINSQCSEQEHSQLHNRSINCKWSTRSEQQRNKGHNKK</sequence>
<dbReference type="AlphaFoldDB" id="A0A0F9GN41"/>
<protein>
    <submittedName>
        <fullName evidence="1">Uncharacterized protein</fullName>
    </submittedName>
</protein>
<reference evidence="1" key="1">
    <citation type="journal article" date="2015" name="Nature">
        <title>Complex archaea that bridge the gap between prokaryotes and eukaryotes.</title>
        <authorList>
            <person name="Spang A."/>
            <person name="Saw J.H."/>
            <person name="Jorgensen S.L."/>
            <person name="Zaremba-Niedzwiedzka K."/>
            <person name="Martijn J."/>
            <person name="Lind A.E."/>
            <person name="van Eijk R."/>
            <person name="Schleper C."/>
            <person name="Guy L."/>
            <person name="Ettema T.J."/>
        </authorList>
    </citation>
    <scope>NUCLEOTIDE SEQUENCE</scope>
</reference>
<organism evidence="1">
    <name type="scientific">marine sediment metagenome</name>
    <dbReference type="NCBI Taxonomy" id="412755"/>
    <lineage>
        <taxon>unclassified sequences</taxon>
        <taxon>metagenomes</taxon>
        <taxon>ecological metagenomes</taxon>
    </lineage>
</organism>